<feature type="chain" id="PRO_5020888321" evidence="1">
    <location>
        <begin position="22"/>
        <end position="45"/>
    </location>
</feature>
<sequence>MRRYCLSILLCFLCALRLRLSILCSRCPPSTDLSETWKKDRSIFC</sequence>
<dbReference type="EMBL" id="CM016558">
    <property type="protein sequence ID" value="TKW04630.1"/>
    <property type="molecule type" value="Genomic_DNA"/>
</dbReference>
<proteinExistence type="predicted"/>
<feature type="signal peptide" evidence="1">
    <location>
        <begin position="1"/>
        <end position="21"/>
    </location>
</feature>
<protein>
    <submittedName>
        <fullName evidence="2">Uncharacterized protein</fullName>
    </submittedName>
</protein>
<reference evidence="2" key="1">
    <citation type="submission" date="2019-03" db="EMBL/GenBank/DDBJ databases">
        <title>WGS assembly of Setaria viridis.</title>
        <authorList>
            <person name="Huang P."/>
            <person name="Jenkins J."/>
            <person name="Grimwood J."/>
            <person name="Barry K."/>
            <person name="Healey A."/>
            <person name="Mamidi S."/>
            <person name="Sreedasyam A."/>
            <person name="Shu S."/>
            <person name="Feldman M."/>
            <person name="Wu J."/>
            <person name="Yu Y."/>
            <person name="Chen C."/>
            <person name="Johnson J."/>
            <person name="Rokhsar D."/>
            <person name="Baxter I."/>
            <person name="Schmutz J."/>
            <person name="Brutnell T."/>
            <person name="Kellogg E."/>
        </authorList>
    </citation>
    <scope>NUCLEOTIDE SEQUENCE [LARGE SCALE GENOMIC DNA]</scope>
</reference>
<evidence type="ECO:0000313" key="3">
    <source>
        <dbReference type="Proteomes" id="UP000298652"/>
    </source>
</evidence>
<name>A0A4U6TPJ6_SETVI</name>
<accession>A0A4U6TPJ6</accession>
<evidence type="ECO:0000313" key="2">
    <source>
        <dbReference type="EMBL" id="TKW04630.1"/>
    </source>
</evidence>
<dbReference type="AlphaFoldDB" id="A0A4U6TPJ6"/>
<dbReference type="Gramene" id="TKW04630">
    <property type="protein sequence ID" value="TKW04630"/>
    <property type="gene ID" value="SEVIR_7G122050v2"/>
</dbReference>
<evidence type="ECO:0000256" key="1">
    <source>
        <dbReference type="SAM" id="SignalP"/>
    </source>
</evidence>
<gene>
    <name evidence="2" type="ORF">SEVIR_7G122050v2</name>
</gene>
<keyword evidence="1" id="KW-0732">Signal</keyword>
<keyword evidence="3" id="KW-1185">Reference proteome</keyword>
<organism evidence="2 3">
    <name type="scientific">Setaria viridis</name>
    <name type="common">Green bristlegrass</name>
    <name type="synonym">Setaria italica subsp. viridis</name>
    <dbReference type="NCBI Taxonomy" id="4556"/>
    <lineage>
        <taxon>Eukaryota</taxon>
        <taxon>Viridiplantae</taxon>
        <taxon>Streptophyta</taxon>
        <taxon>Embryophyta</taxon>
        <taxon>Tracheophyta</taxon>
        <taxon>Spermatophyta</taxon>
        <taxon>Magnoliopsida</taxon>
        <taxon>Liliopsida</taxon>
        <taxon>Poales</taxon>
        <taxon>Poaceae</taxon>
        <taxon>PACMAD clade</taxon>
        <taxon>Panicoideae</taxon>
        <taxon>Panicodae</taxon>
        <taxon>Paniceae</taxon>
        <taxon>Cenchrinae</taxon>
        <taxon>Setaria</taxon>
    </lineage>
</organism>
<dbReference type="Proteomes" id="UP000298652">
    <property type="component" value="Chromosome 7"/>
</dbReference>